<proteinExistence type="inferred from homology"/>
<dbReference type="KEGG" id="stha:NCTC11429_00009"/>
<gene>
    <name evidence="6" type="ORF">NCTC11429_00009</name>
</gene>
<dbReference type="InterPro" id="IPR043129">
    <property type="entry name" value="ATPase_NBD"/>
</dbReference>
<protein>
    <submittedName>
        <fullName evidence="6">Xylulokinase</fullName>
    </submittedName>
</protein>
<dbReference type="PANTHER" id="PTHR43095">
    <property type="entry name" value="SUGAR KINASE"/>
    <property type="match status" value="1"/>
</dbReference>
<keyword evidence="2" id="KW-0808">Transferase</keyword>
<evidence type="ECO:0000256" key="1">
    <source>
        <dbReference type="ARBA" id="ARBA00009156"/>
    </source>
</evidence>
<comment type="similarity">
    <text evidence="1">Belongs to the FGGY kinase family.</text>
</comment>
<dbReference type="GO" id="GO:0005975">
    <property type="term" value="P:carbohydrate metabolic process"/>
    <property type="evidence" value="ECO:0007669"/>
    <property type="project" value="InterPro"/>
</dbReference>
<reference evidence="6 7" key="1">
    <citation type="submission" date="2019-05" db="EMBL/GenBank/DDBJ databases">
        <authorList>
            <consortium name="Pathogen Informatics"/>
        </authorList>
    </citation>
    <scope>NUCLEOTIDE SEQUENCE [LARGE SCALE GENOMIC DNA]</scope>
    <source>
        <strain evidence="6 7">NCTC11429</strain>
    </source>
</reference>
<dbReference type="AlphaFoldDB" id="A0A4U9U3Z6"/>
<dbReference type="CDD" id="cd07809">
    <property type="entry name" value="ASKHA_NBD_FGGY_BaXK-like"/>
    <property type="match status" value="1"/>
</dbReference>
<evidence type="ECO:0000256" key="3">
    <source>
        <dbReference type="ARBA" id="ARBA00022777"/>
    </source>
</evidence>
<evidence type="ECO:0000313" key="7">
    <source>
        <dbReference type="Proteomes" id="UP000308196"/>
    </source>
</evidence>
<evidence type="ECO:0000313" key="6">
    <source>
        <dbReference type="EMBL" id="VTR27585.1"/>
    </source>
</evidence>
<dbReference type="GO" id="GO:0016301">
    <property type="term" value="F:kinase activity"/>
    <property type="evidence" value="ECO:0007669"/>
    <property type="project" value="UniProtKB-KW"/>
</dbReference>
<keyword evidence="3 6" id="KW-0418">Kinase</keyword>
<dbReference type="InterPro" id="IPR018484">
    <property type="entry name" value="FGGY_N"/>
</dbReference>
<dbReference type="PANTHER" id="PTHR43095:SF5">
    <property type="entry name" value="XYLULOSE KINASE"/>
    <property type="match status" value="1"/>
</dbReference>
<dbReference type="Pfam" id="PF02782">
    <property type="entry name" value="FGGY_C"/>
    <property type="match status" value="1"/>
</dbReference>
<organism evidence="6 7">
    <name type="scientific">Sphingobacterium thalpophilum</name>
    <dbReference type="NCBI Taxonomy" id="259"/>
    <lineage>
        <taxon>Bacteria</taxon>
        <taxon>Pseudomonadati</taxon>
        <taxon>Bacteroidota</taxon>
        <taxon>Sphingobacteriia</taxon>
        <taxon>Sphingobacteriales</taxon>
        <taxon>Sphingobacteriaceae</taxon>
        <taxon>Sphingobacterium</taxon>
    </lineage>
</organism>
<evidence type="ECO:0000256" key="2">
    <source>
        <dbReference type="ARBA" id="ARBA00022679"/>
    </source>
</evidence>
<dbReference type="InterPro" id="IPR018485">
    <property type="entry name" value="FGGY_C"/>
</dbReference>
<dbReference type="SUPFAM" id="SSF53067">
    <property type="entry name" value="Actin-like ATPase domain"/>
    <property type="match status" value="2"/>
</dbReference>
<accession>A0A4U9U3Z6</accession>
<sequence>MKAAIIQGRTYLGIELGSTRIKAVLVNDTCEQLASGLYDWENQLIAGYWTYSQDEIVNGLQKAYARLAMEVKNRYGVLLTRVAAIGCSAMMQGYIAVDKTGKLLVPFRTWRNMTTAAAAAQLTERFQFKIPQRWSIAHLFQAVLNREEHVAQIDYVTTLAGYIHWRLTGERYLGIGDASGMFPVDLTKRKFDENKLAVFDNLIAQREYSWNLIDVLPTIRVAGESAGHLSVEGAQLLDPSGSLEAGIPMCPPEGDGGTGTVATNSVNIRAGNISVGTSIFAQFVLEKELSKIYPEIDIMATPDGKPVGIILANNCSGDINAWVNLFREFYQAMGLAPDMDRIYETLFNKAMNAEPDGGALLSYGYYSAESITGVDVGRPLFVRCPASRFNLSNFMRTHLFSAFAALRLGMDILTNGEHIRIEQIKAHGGLFKTRLPAQKICAAALDTPVSVMATAGEAGAWGMAVLASFMVNRKDAETLSSYLSDRVFVRLEEQIIAPEPRDVEGFTVFMNRYKQGLAIERTAGEYFMEDNLSDG</sequence>
<dbReference type="EMBL" id="LR590484">
    <property type="protein sequence ID" value="VTR27585.1"/>
    <property type="molecule type" value="Genomic_DNA"/>
</dbReference>
<evidence type="ECO:0000259" key="5">
    <source>
        <dbReference type="Pfam" id="PF02782"/>
    </source>
</evidence>
<evidence type="ECO:0000259" key="4">
    <source>
        <dbReference type="Pfam" id="PF00370"/>
    </source>
</evidence>
<dbReference type="STRING" id="1123265.GCA_000686625_00624"/>
<name>A0A4U9U3Z6_9SPHI</name>
<dbReference type="Pfam" id="PF00370">
    <property type="entry name" value="FGGY_N"/>
    <property type="match status" value="1"/>
</dbReference>
<feature type="domain" description="Carbohydrate kinase FGGY C-terminal" evidence="5">
    <location>
        <begin position="272"/>
        <end position="469"/>
    </location>
</feature>
<feature type="domain" description="Carbohydrate kinase FGGY N-terminal" evidence="4">
    <location>
        <begin position="11"/>
        <end position="237"/>
    </location>
</feature>
<dbReference type="Proteomes" id="UP000308196">
    <property type="component" value="Chromosome"/>
</dbReference>
<dbReference type="InterPro" id="IPR050406">
    <property type="entry name" value="FGGY_Carb_Kinase"/>
</dbReference>
<dbReference type="Gene3D" id="3.30.420.40">
    <property type="match status" value="2"/>
</dbReference>